<dbReference type="AlphaFoldDB" id="A0AAV1MRK7"/>
<dbReference type="Proteomes" id="UP001314229">
    <property type="component" value="Unassembled WGS sequence"/>
</dbReference>
<name>A0AAV1MRK7_SCOSC</name>
<keyword evidence="2" id="KW-1185">Reference proteome</keyword>
<evidence type="ECO:0000313" key="2">
    <source>
        <dbReference type="Proteomes" id="UP001314229"/>
    </source>
</evidence>
<protein>
    <submittedName>
        <fullName evidence="1">Uncharacterized protein</fullName>
    </submittedName>
</protein>
<comment type="caution">
    <text evidence="1">The sequence shown here is derived from an EMBL/GenBank/DDBJ whole genome shotgun (WGS) entry which is preliminary data.</text>
</comment>
<organism evidence="1 2">
    <name type="scientific">Scomber scombrus</name>
    <name type="common">Atlantic mackerel</name>
    <name type="synonym">Scomber vernalis</name>
    <dbReference type="NCBI Taxonomy" id="13677"/>
    <lineage>
        <taxon>Eukaryota</taxon>
        <taxon>Metazoa</taxon>
        <taxon>Chordata</taxon>
        <taxon>Craniata</taxon>
        <taxon>Vertebrata</taxon>
        <taxon>Euteleostomi</taxon>
        <taxon>Actinopterygii</taxon>
        <taxon>Neopterygii</taxon>
        <taxon>Teleostei</taxon>
        <taxon>Neoteleostei</taxon>
        <taxon>Acanthomorphata</taxon>
        <taxon>Pelagiaria</taxon>
        <taxon>Scombriformes</taxon>
        <taxon>Scombridae</taxon>
        <taxon>Scomber</taxon>
    </lineage>
</organism>
<proteinExistence type="predicted"/>
<accession>A0AAV1MRK7</accession>
<evidence type="ECO:0000313" key="1">
    <source>
        <dbReference type="EMBL" id="CAK6949626.1"/>
    </source>
</evidence>
<sequence>MDSVLSIFGGDVRYALAKAILRGAESLLGKIQWFMLGLREAEKPLAKSYELF</sequence>
<reference evidence="1 2" key="1">
    <citation type="submission" date="2024-01" db="EMBL/GenBank/DDBJ databases">
        <authorList>
            <person name="Alioto T."/>
            <person name="Alioto T."/>
            <person name="Gomez Garrido J."/>
        </authorList>
    </citation>
    <scope>NUCLEOTIDE SEQUENCE [LARGE SCALE GENOMIC DNA]</scope>
</reference>
<dbReference type="EMBL" id="CAWUFR010000001">
    <property type="protein sequence ID" value="CAK6949626.1"/>
    <property type="molecule type" value="Genomic_DNA"/>
</dbReference>
<gene>
    <name evidence="1" type="ORF">FSCOSCO3_A030909</name>
</gene>